<sequence length="49" mass="5031">MRALIPVGLDEGAQPCLPDEEGRDIQAGTAAGRIAGILGRVETGVGRRS</sequence>
<proteinExistence type="predicted"/>
<accession>A0ABU3I0W8</accession>
<protein>
    <submittedName>
        <fullName evidence="1">Uncharacterized protein</fullName>
    </submittedName>
</protein>
<evidence type="ECO:0000313" key="2">
    <source>
        <dbReference type="Proteomes" id="UP001181313"/>
    </source>
</evidence>
<organism evidence="1 2">
    <name type="scientific">Streptomyces althioticus subsp. attaecolombicae</name>
    <dbReference type="NCBI Taxonomy" id="3075534"/>
    <lineage>
        <taxon>Bacteria</taxon>
        <taxon>Bacillati</taxon>
        <taxon>Actinomycetota</taxon>
        <taxon>Actinomycetes</taxon>
        <taxon>Kitasatosporales</taxon>
        <taxon>Streptomycetaceae</taxon>
        <taxon>Streptomyces</taxon>
        <taxon>Streptomyces althioticus group</taxon>
    </lineage>
</organism>
<gene>
    <name evidence="1" type="ORF">ROS62_17490</name>
</gene>
<dbReference type="Proteomes" id="UP001181313">
    <property type="component" value="Unassembled WGS sequence"/>
</dbReference>
<dbReference type="EMBL" id="JAVSGH010000019">
    <property type="protein sequence ID" value="MDT3726587.1"/>
    <property type="molecule type" value="Genomic_DNA"/>
</dbReference>
<name>A0ABU3I0W8_9ACTN</name>
<evidence type="ECO:0000313" key="1">
    <source>
        <dbReference type="EMBL" id="MDT3726587.1"/>
    </source>
</evidence>
<reference evidence="1" key="1">
    <citation type="submission" date="2024-05" db="EMBL/GenBank/DDBJ databases">
        <title>30 novel species of actinomycetes from the DSMZ collection.</title>
        <authorList>
            <person name="Nouioui I."/>
        </authorList>
    </citation>
    <scope>NUCLEOTIDE SEQUENCE</scope>
    <source>
        <strain evidence="1">DSM 41972</strain>
    </source>
</reference>
<keyword evidence="2" id="KW-1185">Reference proteome</keyword>
<comment type="caution">
    <text evidence="1">The sequence shown here is derived from an EMBL/GenBank/DDBJ whole genome shotgun (WGS) entry which is preliminary data.</text>
</comment>
<dbReference type="RefSeq" id="WP_337674788.1">
    <property type="nucleotide sequence ID" value="NZ_JAVSGH010000019.1"/>
</dbReference>